<evidence type="ECO:0000256" key="1">
    <source>
        <dbReference type="ARBA" id="ARBA00022737"/>
    </source>
</evidence>
<dbReference type="Pfam" id="PF12796">
    <property type="entry name" value="Ank_2"/>
    <property type="match status" value="1"/>
</dbReference>
<feature type="repeat" description="ANK" evidence="3">
    <location>
        <begin position="36"/>
        <end position="68"/>
    </location>
</feature>
<sequence>MGPKERKLLKAAGQGDLAETDRLVQDGANLSTINEDGESALSRAVNKKHNTIAKLFLENGATTDYTGPLVKSPLHIAVQTGNVGMVELLLNSGADIDEVKDVDLVLSQAIKANRDDVICLLLSRDTDVNLSCNAFSSPLGHALRHKNERLVQILFKYGADRDVVLDRVLEAVVRAAPESLEGLVRDWRAQGYEEFVKTIRSPPSDMAEKEKVLAAALICASKRCQPENHSIFVELAEEFNIARNKAV</sequence>
<name>A0A0D2FL88_CLAB1</name>
<reference evidence="4" key="1">
    <citation type="submission" date="2015-01" db="EMBL/GenBank/DDBJ databases">
        <title>The Genome Sequence of Cladophialophora bantiana CBS 173.52.</title>
        <authorList>
            <consortium name="The Broad Institute Genomics Platform"/>
            <person name="Cuomo C."/>
            <person name="de Hoog S."/>
            <person name="Gorbushina A."/>
            <person name="Stielow B."/>
            <person name="Teixiera M."/>
            <person name="Abouelleil A."/>
            <person name="Chapman S.B."/>
            <person name="Priest M."/>
            <person name="Young S.K."/>
            <person name="Wortman J."/>
            <person name="Nusbaum C."/>
            <person name="Birren B."/>
        </authorList>
    </citation>
    <scope>NUCLEOTIDE SEQUENCE [LARGE SCALE GENOMIC DNA]</scope>
    <source>
        <strain evidence="4">CBS 173.52</strain>
    </source>
</reference>
<dbReference type="Gene3D" id="1.25.40.20">
    <property type="entry name" value="Ankyrin repeat-containing domain"/>
    <property type="match status" value="1"/>
</dbReference>
<dbReference type="AlphaFoldDB" id="A0A0D2FL88"/>
<keyword evidence="2 3" id="KW-0040">ANK repeat</keyword>
<dbReference type="HOGENOM" id="CLU_1124410_0_0_1"/>
<dbReference type="PROSITE" id="PS50297">
    <property type="entry name" value="ANK_REP_REGION"/>
    <property type="match status" value="1"/>
</dbReference>
<protein>
    <submittedName>
        <fullName evidence="4">Uncharacterized protein</fullName>
    </submittedName>
</protein>
<dbReference type="PANTHER" id="PTHR24171">
    <property type="entry name" value="ANKYRIN REPEAT DOMAIN-CONTAINING PROTEIN 39-RELATED"/>
    <property type="match status" value="1"/>
</dbReference>
<feature type="repeat" description="ANK" evidence="3">
    <location>
        <begin position="69"/>
        <end position="101"/>
    </location>
</feature>
<dbReference type="VEuPathDB" id="FungiDB:Z519_11779"/>
<gene>
    <name evidence="4" type="ORF">Z519_11779</name>
</gene>
<evidence type="ECO:0000256" key="2">
    <source>
        <dbReference type="ARBA" id="ARBA00023043"/>
    </source>
</evidence>
<accession>A0A0D2FL88</accession>
<dbReference type="PANTHER" id="PTHR24171:SF9">
    <property type="entry name" value="ANKYRIN REPEAT DOMAIN-CONTAINING PROTEIN 39"/>
    <property type="match status" value="1"/>
</dbReference>
<dbReference type="OrthoDB" id="426293at2759"/>
<dbReference type="SUPFAM" id="SSF48403">
    <property type="entry name" value="Ankyrin repeat"/>
    <property type="match status" value="1"/>
</dbReference>
<dbReference type="RefSeq" id="XP_016614126.1">
    <property type="nucleotide sequence ID" value="XM_016769490.1"/>
</dbReference>
<dbReference type="SMART" id="SM00248">
    <property type="entry name" value="ANK"/>
    <property type="match status" value="4"/>
</dbReference>
<keyword evidence="5" id="KW-1185">Reference proteome</keyword>
<dbReference type="PROSITE" id="PS50088">
    <property type="entry name" value="ANK_REPEAT"/>
    <property type="match status" value="2"/>
</dbReference>
<evidence type="ECO:0000313" key="5">
    <source>
        <dbReference type="Proteomes" id="UP000053789"/>
    </source>
</evidence>
<evidence type="ECO:0000313" key="4">
    <source>
        <dbReference type="EMBL" id="KIW87457.1"/>
    </source>
</evidence>
<keyword evidence="1" id="KW-0677">Repeat</keyword>
<organism evidence="4 5">
    <name type="scientific">Cladophialophora bantiana (strain ATCC 10958 / CBS 173.52 / CDC B-1940 / NIH 8579)</name>
    <name type="common">Xylohypha bantiana</name>
    <dbReference type="NCBI Taxonomy" id="1442370"/>
    <lineage>
        <taxon>Eukaryota</taxon>
        <taxon>Fungi</taxon>
        <taxon>Dikarya</taxon>
        <taxon>Ascomycota</taxon>
        <taxon>Pezizomycotina</taxon>
        <taxon>Eurotiomycetes</taxon>
        <taxon>Chaetothyriomycetidae</taxon>
        <taxon>Chaetothyriales</taxon>
        <taxon>Herpotrichiellaceae</taxon>
        <taxon>Cladophialophora</taxon>
    </lineage>
</organism>
<dbReference type="EMBL" id="KN847003">
    <property type="protein sequence ID" value="KIW87457.1"/>
    <property type="molecule type" value="Genomic_DNA"/>
</dbReference>
<proteinExistence type="predicted"/>
<dbReference type="Proteomes" id="UP000053789">
    <property type="component" value="Unassembled WGS sequence"/>
</dbReference>
<dbReference type="GeneID" id="27704707"/>
<dbReference type="InterPro" id="IPR036770">
    <property type="entry name" value="Ankyrin_rpt-contain_sf"/>
</dbReference>
<dbReference type="InterPro" id="IPR002110">
    <property type="entry name" value="Ankyrin_rpt"/>
</dbReference>
<evidence type="ECO:0000256" key="3">
    <source>
        <dbReference type="PROSITE-ProRule" id="PRU00023"/>
    </source>
</evidence>